<organism evidence="2 3">
    <name type="scientific">[Clostridium] hylemonae DSM 15053</name>
    <dbReference type="NCBI Taxonomy" id="553973"/>
    <lineage>
        <taxon>Bacteria</taxon>
        <taxon>Bacillati</taxon>
        <taxon>Bacillota</taxon>
        <taxon>Clostridia</taxon>
        <taxon>Lachnospirales</taxon>
        <taxon>Lachnospiraceae</taxon>
    </lineage>
</organism>
<feature type="transmembrane region" description="Helical" evidence="1">
    <location>
        <begin position="134"/>
        <end position="155"/>
    </location>
</feature>
<evidence type="ECO:0000313" key="3">
    <source>
        <dbReference type="Proteomes" id="UP000004893"/>
    </source>
</evidence>
<dbReference type="AlphaFoldDB" id="C0C060"/>
<comment type="caution">
    <text evidence="2">The sequence shown here is derived from an EMBL/GenBank/DDBJ whole genome shotgun (WGS) entry which is preliminary data.</text>
</comment>
<dbReference type="EMBL" id="ABYI02000019">
    <property type="protein sequence ID" value="EEG74788.1"/>
    <property type="molecule type" value="Genomic_DNA"/>
</dbReference>
<dbReference type="STRING" id="553973.CLOHYLEM_05454"/>
<feature type="transmembrane region" description="Helical" evidence="1">
    <location>
        <begin position="325"/>
        <end position="345"/>
    </location>
</feature>
<feature type="transmembrane region" description="Helical" evidence="1">
    <location>
        <begin position="365"/>
        <end position="384"/>
    </location>
</feature>
<name>C0C060_9FIRM</name>
<feature type="transmembrane region" description="Helical" evidence="1">
    <location>
        <begin position="55"/>
        <end position="81"/>
    </location>
</feature>
<dbReference type="eggNOG" id="COG3314">
    <property type="taxonomic scope" value="Bacteria"/>
</dbReference>
<feature type="transmembrane region" description="Helical" evidence="1">
    <location>
        <begin position="239"/>
        <end position="258"/>
    </location>
</feature>
<feature type="transmembrane region" description="Helical" evidence="1">
    <location>
        <begin position="12"/>
        <end position="35"/>
    </location>
</feature>
<accession>C0C060</accession>
<keyword evidence="1" id="KW-1133">Transmembrane helix</keyword>
<proteinExistence type="predicted"/>
<keyword evidence="1" id="KW-0812">Transmembrane</keyword>
<evidence type="ECO:0000256" key="1">
    <source>
        <dbReference type="SAM" id="Phobius"/>
    </source>
</evidence>
<protein>
    <submittedName>
        <fullName evidence="2">Transporter gate domain protein</fullName>
    </submittedName>
</protein>
<gene>
    <name evidence="2" type="ORF">CLOHYLEM_05454</name>
</gene>
<dbReference type="HOGENOM" id="CLU_717532_0_0_9"/>
<keyword evidence="1" id="KW-0472">Membrane</keyword>
<feature type="transmembrane region" description="Helical" evidence="1">
    <location>
        <begin position="161"/>
        <end position="181"/>
    </location>
</feature>
<evidence type="ECO:0000313" key="2">
    <source>
        <dbReference type="EMBL" id="EEG74788.1"/>
    </source>
</evidence>
<dbReference type="OrthoDB" id="6189592at2"/>
<keyword evidence="3" id="KW-1185">Reference proteome</keyword>
<reference evidence="2" key="2">
    <citation type="submission" date="2013-06" db="EMBL/GenBank/DDBJ databases">
        <title>Draft genome sequence of Clostridium hylemonae (DSM 15053).</title>
        <authorList>
            <person name="Sudarsanam P."/>
            <person name="Ley R."/>
            <person name="Guruge J."/>
            <person name="Turnbaugh P.J."/>
            <person name="Mahowald M."/>
            <person name="Liep D."/>
            <person name="Gordon J."/>
        </authorList>
    </citation>
    <scope>NUCLEOTIDE SEQUENCE</scope>
    <source>
        <strain evidence="2">DSM 15053</strain>
    </source>
</reference>
<reference evidence="2" key="1">
    <citation type="submission" date="2009-02" db="EMBL/GenBank/DDBJ databases">
        <authorList>
            <person name="Fulton L."/>
            <person name="Clifton S."/>
            <person name="Fulton B."/>
            <person name="Xu J."/>
            <person name="Minx P."/>
            <person name="Pepin K.H."/>
            <person name="Johnson M."/>
            <person name="Bhonagiri V."/>
            <person name="Nash W.E."/>
            <person name="Mardis E.R."/>
            <person name="Wilson R.K."/>
        </authorList>
    </citation>
    <scope>NUCLEOTIDE SEQUENCE [LARGE SCALE GENOMIC DNA]</scope>
    <source>
        <strain evidence="2">DSM 15053</strain>
    </source>
</reference>
<feature type="transmembrane region" description="Helical" evidence="1">
    <location>
        <begin position="299"/>
        <end position="318"/>
    </location>
</feature>
<sequence length="391" mass="41018">MGTENKHYKKAISVEAFIFLGIFLLIFGFMASRMGGVNMMNTLMNTAYKLLLDTVFYIMAIAVLAGAISGLFSEFGVISMINKALSPLMKPLYNLPGAAALGVITTYLSDNPAILGLAEDRNFRKYFRKFQLPALTNLGTSFGMGMIVSTFMIGLNVKGGHAGLAVIVGNVGAVIGSIISVRIMMQFTKKTYGTAEYCIPLEKGENAEQLFKFREVREGSAGGRAIEALLTGGKGGVDVGLAIIPGVLAICTLVMMLTNGPSESGVYTGAAYEGVALLPWIGEKIQFILTPLFGFTDPSAISVPITALGAAGAAIGLVPNMVETGAAAANDIAVFTAMCMCWSGYLSTHVAMMSSLGANKLTGKAILSHTIGGICAGVAANWLFKLAVLIL</sequence>
<dbReference type="Proteomes" id="UP000004893">
    <property type="component" value="Unassembled WGS sequence"/>
</dbReference>